<evidence type="ECO:0000313" key="8">
    <source>
        <dbReference type="Proteomes" id="UP001139353"/>
    </source>
</evidence>
<keyword evidence="8" id="KW-1185">Reference proteome</keyword>
<dbReference type="AlphaFoldDB" id="A0A9X1YJ42"/>
<dbReference type="SUPFAM" id="SSF81273">
    <property type="entry name" value="H-NS histone-like proteins"/>
    <property type="match status" value="1"/>
</dbReference>
<dbReference type="GO" id="GO:0032993">
    <property type="term" value="C:protein-DNA complex"/>
    <property type="evidence" value="ECO:0007669"/>
    <property type="project" value="TreeGrafter"/>
</dbReference>
<dbReference type="InterPro" id="IPR027444">
    <property type="entry name" value="H-NS_C_dom"/>
</dbReference>
<gene>
    <name evidence="7" type="ORF">LPC04_15405</name>
</gene>
<sequence>MADLQQLIRQKADLERQIAQLNSKGRQDAIDEIRRIMTEHGLTSEDISAPARGRKAGTKLDGTERKAVAAKYKDDQGNQWTGRGLKPRWLTAALAAGRKLEDFAV</sequence>
<evidence type="ECO:0000256" key="5">
    <source>
        <dbReference type="SAM" id="MobiDB-lite"/>
    </source>
</evidence>
<evidence type="ECO:0000259" key="6">
    <source>
        <dbReference type="SMART" id="SM00528"/>
    </source>
</evidence>
<dbReference type="Proteomes" id="UP001139353">
    <property type="component" value="Unassembled WGS sequence"/>
</dbReference>
<comment type="subcellular location">
    <subcellularLocation>
        <location evidence="1">Cytoplasm</location>
        <location evidence="1">Nucleoid</location>
    </subcellularLocation>
</comment>
<dbReference type="GO" id="GO:0009295">
    <property type="term" value="C:nucleoid"/>
    <property type="evidence" value="ECO:0007669"/>
    <property type="project" value="UniProtKB-SubCell"/>
</dbReference>
<feature type="region of interest" description="Disordered" evidence="5">
    <location>
        <begin position="41"/>
        <end position="64"/>
    </location>
</feature>
<organism evidence="7 8">
    <name type="scientific">Scleromatobacter humisilvae</name>
    <dbReference type="NCBI Taxonomy" id="2897159"/>
    <lineage>
        <taxon>Bacteria</taxon>
        <taxon>Pseudomonadati</taxon>
        <taxon>Pseudomonadota</taxon>
        <taxon>Betaproteobacteria</taxon>
        <taxon>Burkholderiales</taxon>
        <taxon>Sphaerotilaceae</taxon>
        <taxon>Scleromatobacter</taxon>
    </lineage>
</organism>
<evidence type="ECO:0000256" key="4">
    <source>
        <dbReference type="ARBA" id="ARBA00023125"/>
    </source>
</evidence>
<accession>A0A9X1YJ42</accession>
<feature type="domain" description="DNA-binding protein H-NS-like C-terminal" evidence="6">
    <location>
        <begin position="62"/>
        <end position="105"/>
    </location>
</feature>
<dbReference type="GO" id="GO:0003681">
    <property type="term" value="F:bent DNA binding"/>
    <property type="evidence" value="ECO:0007669"/>
    <property type="project" value="TreeGrafter"/>
</dbReference>
<dbReference type="SMART" id="SM00528">
    <property type="entry name" value="HNS"/>
    <property type="match status" value="1"/>
</dbReference>
<name>A0A9X1YJ42_9BURK</name>
<dbReference type="Pfam" id="PF00816">
    <property type="entry name" value="Histone_HNS"/>
    <property type="match status" value="1"/>
</dbReference>
<dbReference type="PANTHER" id="PTHR38097">
    <property type="match status" value="1"/>
</dbReference>
<dbReference type="GO" id="GO:0003680">
    <property type="term" value="F:minor groove of adenine-thymine-rich DNA binding"/>
    <property type="evidence" value="ECO:0007669"/>
    <property type="project" value="TreeGrafter"/>
</dbReference>
<evidence type="ECO:0000256" key="2">
    <source>
        <dbReference type="ARBA" id="ARBA00010610"/>
    </source>
</evidence>
<dbReference type="GO" id="GO:0001217">
    <property type="term" value="F:DNA-binding transcription repressor activity"/>
    <property type="evidence" value="ECO:0007669"/>
    <property type="project" value="TreeGrafter"/>
</dbReference>
<dbReference type="EMBL" id="JAJLJH010000003">
    <property type="protein sequence ID" value="MCK9687098.1"/>
    <property type="molecule type" value="Genomic_DNA"/>
</dbReference>
<comment type="similarity">
    <text evidence="2">Belongs to the histone-like protein H-NS family.</text>
</comment>
<dbReference type="InterPro" id="IPR037150">
    <property type="entry name" value="H-NS_C_dom_sf"/>
</dbReference>
<keyword evidence="3" id="KW-0963">Cytoplasm</keyword>
<dbReference type="PANTHER" id="PTHR38097:SF2">
    <property type="entry name" value="DNA-BINDING PROTEIN STPA"/>
    <property type="match status" value="1"/>
</dbReference>
<dbReference type="GO" id="GO:0005829">
    <property type="term" value="C:cytosol"/>
    <property type="evidence" value="ECO:0007669"/>
    <property type="project" value="TreeGrafter"/>
</dbReference>
<comment type="caution">
    <text evidence="7">The sequence shown here is derived from an EMBL/GenBank/DDBJ whole genome shotgun (WGS) entry which is preliminary data.</text>
</comment>
<protein>
    <submittedName>
        <fullName evidence="7">H-NS histone family protein</fullName>
    </submittedName>
</protein>
<keyword evidence="4" id="KW-0238">DNA-binding</keyword>
<evidence type="ECO:0000256" key="3">
    <source>
        <dbReference type="ARBA" id="ARBA00022490"/>
    </source>
</evidence>
<evidence type="ECO:0000256" key="1">
    <source>
        <dbReference type="ARBA" id="ARBA00004453"/>
    </source>
</evidence>
<proteinExistence type="inferred from homology"/>
<reference evidence="7" key="1">
    <citation type="submission" date="2021-11" db="EMBL/GenBank/DDBJ databases">
        <title>BS-T2-15 a new species belonging to the Comamonadaceae family isolated from the soil of a French oak forest.</title>
        <authorList>
            <person name="Mieszkin S."/>
            <person name="Alain K."/>
        </authorList>
    </citation>
    <scope>NUCLEOTIDE SEQUENCE</scope>
    <source>
        <strain evidence="7">BS-T2-15</strain>
    </source>
</reference>
<evidence type="ECO:0000313" key="7">
    <source>
        <dbReference type="EMBL" id="MCK9687098.1"/>
    </source>
</evidence>
<dbReference type="Gene3D" id="4.10.430.10">
    <property type="entry name" value="Histone-like protein H-NS, C-terminal domain"/>
    <property type="match status" value="1"/>
</dbReference>
<dbReference type="GO" id="GO:0000976">
    <property type="term" value="F:transcription cis-regulatory region binding"/>
    <property type="evidence" value="ECO:0007669"/>
    <property type="project" value="TreeGrafter"/>
</dbReference>